<protein>
    <recommendedName>
        <fullName evidence="2">PH domain-containing protein</fullName>
    </recommendedName>
</protein>
<evidence type="ECO:0000313" key="4">
    <source>
        <dbReference type="Proteomes" id="UP000285060"/>
    </source>
</evidence>
<dbReference type="AlphaFoldDB" id="A0A3R6W0U3"/>
<feature type="compositionally biased region" description="Basic and acidic residues" evidence="1">
    <location>
        <begin position="249"/>
        <end position="259"/>
    </location>
</feature>
<name>A0A3R6W0U3_9STRA</name>
<feature type="compositionally biased region" description="Polar residues" evidence="1">
    <location>
        <begin position="189"/>
        <end position="209"/>
    </location>
</feature>
<dbReference type="SUPFAM" id="SSF50729">
    <property type="entry name" value="PH domain-like"/>
    <property type="match status" value="1"/>
</dbReference>
<proteinExistence type="predicted"/>
<dbReference type="GO" id="GO:0030036">
    <property type="term" value="P:actin cytoskeleton organization"/>
    <property type="evidence" value="ECO:0007669"/>
    <property type="project" value="TreeGrafter"/>
</dbReference>
<dbReference type="Proteomes" id="UP000285060">
    <property type="component" value="Unassembled WGS sequence"/>
</dbReference>
<feature type="region of interest" description="Disordered" evidence="1">
    <location>
        <begin position="134"/>
        <end position="259"/>
    </location>
</feature>
<dbReference type="InterPro" id="IPR011993">
    <property type="entry name" value="PH-like_dom_sf"/>
</dbReference>
<gene>
    <name evidence="3" type="ORF">DYB32_002609</name>
</gene>
<evidence type="ECO:0000256" key="1">
    <source>
        <dbReference type="SAM" id="MobiDB-lite"/>
    </source>
</evidence>
<dbReference type="EMBL" id="QUSY01000139">
    <property type="protein sequence ID" value="RHY32404.1"/>
    <property type="molecule type" value="Genomic_DNA"/>
</dbReference>
<dbReference type="PANTHER" id="PTHR12092:SF16">
    <property type="entry name" value="PH DOMAIN-CONTAINING PROTEIN"/>
    <property type="match status" value="1"/>
</dbReference>
<dbReference type="PANTHER" id="PTHR12092">
    <property type="entry name" value="PLECKSTRIN"/>
    <property type="match status" value="1"/>
</dbReference>
<dbReference type="PROSITE" id="PS50003">
    <property type="entry name" value="PH_DOMAIN"/>
    <property type="match status" value="1"/>
</dbReference>
<organism evidence="3 4">
    <name type="scientific">Aphanomyces invadans</name>
    <dbReference type="NCBI Taxonomy" id="157072"/>
    <lineage>
        <taxon>Eukaryota</taxon>
        <taxon>Sar</taxon>
        <taxon>Stramenopiles</taxon>
        <taxon>Oomycota</taxon>
        <taxon>Saprolegniomycetes</taxon>
        <taxon>Saprolegniales</taxon>
        <taxon>Verrucalvaceae</taxon>
        <taxon>Aphanomyces</taxon>
    </lineage>
</organism>
<dbReference type="InterPro" id="IPR001849">
    <property type="entry name" value="PH_domain"/>
</dbReference>
<evidence type="ECO:0000259" key="2">
    <source>
        <dbReference type="PROSITE" id="PS50003"/>
    </source>
</evidence>
<dbReference type="GO" id="GO:0005886">
    <property type="term" value="C:plasma membrane"/>
    <property type="evidence" value="ECO:0007669"/>
    <property type="project" value="TreeGrafter"/>
</dbReference>
<dbReference type="Pfam" id="PF00169">
    <property type="entry name" value="PH"/>
    <property type="match status" value="1"/>
</dbReference>
<accession>A0A3R6W0U3</accession>
<sequence length="259" mass="28706">MKTPVSHKVSMERRNKQGEVIVKSGVLFKKGSGGGLLKRRNWKPRYFELTQYALRYFTVQDGELKGDINLKMCGEDTLEIMPADSMKTGGSASTIWRIAINTPDRRLLVAASTEHEMNDWVDALLEVFRANTTGGAGRSTHMQKLPPQPQQHQHTCGSRSSYASKPHYRPSDMSEDGYSSPDNDDGRYSQASGGSRHSNVSASSKQQHIADNFIMAPPPHRRDEGAGRPCGSRTPPKPQVLPTLAAKTDSFETHGEYTF</sequence>
<dbReference type="Gene3D" id="2.30.29.30">
    <property type="entry name" value="Pleckstrin-homology domain (PH domain)/Phosphotyrosine-binding domain (PTB)"/>
    <property type="match status" value="1"/>
</dbReference>
<dbReference type="VEuPathDB" id="FungiDB:H310_14216"/>
<comment type="caution">
    <text evidence="3">The sequence shown here is derived from an EMBL/GenBank/DDBJ whole genome shotgun (WGS) entry which is preliminary data.</text>
</comment>
<dbReference type="SMART" id="SM00233">
    <property type="entry name" value="PH"/>
    <property type="match status" value="1"/>
</dbReference>
<reference evidence="3 4" key="1">
    <citation type="submission" date="2018-08" db="EMBL/GenBank/DDBJ databases">
        <title>Aphanomyces genome sequencing and annotation.</title>
        <authorList>
            <person name="Minardi D."/>
            <person name="Oidtmann B."/>
            <person name="Van Der Giezen M."/>
            <person name="Studholme D.J."/>
        </authorList>
    </citation>
    <scope>NUCLEOTIDE SEQUENCE [LARGE SCALE GENOMIC DNA]</scope>
    <source>
        <strain evidence="3 4">NJM0002</strain>
    </source>
</reference>
<feature type="domain" description="PH" evidence="2">
    <location>
        <begin position="20"/>
        <end position="129"/>
    </location>
</feature>
<evidence type="ECO:0000313" key="3">
    <source>
        <dbReference type="EMBL" id="RHY32404.1"/>
    </source>
</evidence>
<dbReference type="InterPro" id="IPR037370">
    <property type="entry name" value="Pleckstrin"/>
</dbReference>
<keyword evidence="4" id="KW-1185">Reference proteome</keyword>